<reference evidence="1" key="2">
    <citation type="submission" date="2024-01" db="EMBL/GenBank/DDBJ databases">
        <authorList>
            <person name="He J."/>
            <person name="Wang M."/>
            <person name="Zheng J."/>
            <person name="Liu Z."/>
        </authorList>
    </citation>
    <scope>NUCLEOTIDE SEQUENCE</scope>
    <source>
        <strain evidence="1">ZL_2023a</strain>
        <tissue evidence="1">Muscle</tissue>
    </source>
</reference>
<name>A0AAW0XND7_CHEQU</name>
<dbReference type="EMBL" id="JARKIK010000022">
    <property type="protein sequence ID" value="KAK8744456.1"/>
    <property type="molecule type" value="Genomic_DNA"/>
</dbReference>
<reference evidence="1 2" key="1">
    <citation type="journal article" date="2024" name="BMC Genomics">
        <title>Genome assembly of redclaw crayfish (Cherax quadricarinatus) provides insights into its immune adaptation and hypoxia tolerance.</title>
        <authorList>
            <person name="Liu Z."/>
            <person name="Zheng J."/>
            <person name="Li H."/>
            <person name="Fang K."/>
            <person name="Wang S."/>
            <person name="He J."/>
            <person name="Zhou D."/>
            <person name="Weng S."/>
            <person name="Chi M."/>
            <person name="Gu Z."/>
            <person name="He J."/>
            <person name="Li F."/>
            <person name="Wang M."/>
        </authorList>
    </citation>
    <scope>NUCLEOTIDE SEQUENCE [LARGE SCALE GENOMIC DNA]</scope>
    <source>
        <strain evidence="1">ZL_2023a</strain>
    </source>
</reference>
<dbReference type="PANTHER" id="PTHR35841">
    <property type="entry name" value="PHOSPHONATES-BINDING PERIPLASMIC PROTEIN"/>
    <property type="match status" value="1"/>
</dbReference>
<dbReference type="AlphaFoldDB" id="A0AAW0XND7"/>
<comment type="caution">
    <text evidence="1">The sequence shown here is derived from an EMBL/GenBank/DDBJ whole genome shotgun (WGS) entry which is preliminary data.</text>
</comment>
<evidence type="ECO:0000313" key="1">
    <source>
        <dbReference type="EMBL" id="KAK8744455.1"/>
    </source>
</evidence>
<dbReference type="Pfam" id="PF12974">
    <property type="entry name" value="Phosphonate-bd"/>
    <property type="match status" value="1"/>
</dbReference>
<sequence length="276" mass="31573">MEANLLRLATYMCPSIPVEYYEFIAEYLERELKLQTTLLYNSRKCGPDISRGDHQHIDLAFVSTRTYLQNFKCGTTQFHLLPVGAVTKHPVKGDVLGYYADIVVHKDVEERMKEFLDMRGCKFVYSHEDSLSNKLLLRALKQMGEDASFFSDIQVSGSHQRSIEMVVSKKSEATAVDSLSLANYLSRHYYHEPELSLELSWGPLPPHPILVNSKLPAALKIKLEEALLSMHKLPEWMKILNSFNISGFRKTSFGNYIEAAELLEFTESLSFGITYY</sequence>
<organism evidence="1 2">
    <name type="scientific">Cherax quadricarinatus</name>
    <name type="common">Australian red claw crayfish</name>
    <dbReference type="NCBI Taxonomy" id="27406"/>
    <lineage>
        <taxon>Eukaryota</taxon>
        <taxon>Metazoa</taxon>
        <taxon>Ecdysozoa</taxon>
        <taxon>Arthropoda</taxon>
        <taxon>Crustacea</taxon>
        <taxon>Multicrustacea</taxon>
        <taxon>Malacostraca</taxon>
        <taxon>Eumalacostraca</taxon>
        <taxon>Eucarida</taxon>
        <taxon>Decapoda</taxon>
        <taxon>Pleocyemata</taxon>
        <taxon>Astacidea</taxon>
        <taxon>Parastacoidea</taxon>
        <taxon>Parastacidae</taxon>
        <taxon>Cherax</taxon>
    </lineage>
</organism>
<protein>
    <submittedName>
        <fullName evidence="1">Uncharacterized protein</fullName>
    </submittedName>
</protein>
<dbReference type="Gene3D" id="3.40.190.10">
    <property type="entry name" value="Periplasmic binding protein-like II"/>
    <property type="match status" value="2"/>
</dbReference>
<dbReference type="PANTHER" id="PTHR35841:SF1">
    <property type="entry name" value="PHOSPHONATES-BINDING PERIPLASMIC PROTEIN"/>
    <property type="match status" value="1"/>
</dbReference>
<gene>
    <name evidence="1" type="ORF">OTU49_000814</name>
</gene>
<evidence type="ECO:0000313" key="2">
    <source>
        <dbReference type="Proteomes" id="UP001445076"/>
    </source>
</evidence>
<dbReference type="SUPFAM" id="SSF53850">
    <property type="entry name" value="Periplasmic binding protein-like II"/>
    <property type="match status" value="1"/>
</dbReference>
<accession>A0AAW0XND7</accession>
<dbReference type="EMBL" id="JARKIK010000022">
    <property type="protein sequence ID" value="KAK8744455.1"/>
    <property type="molecule type" value="Genomic_DNA"/>
</dbReference>
<dbReference type="Proteomes" id="UP001445076">
    <property type="component" value="Unassembled WGS sequence"/>
</dbReference>
<keyword evidence="2" id="KW-1185">Reference proteome</keyword>
<dbReference type="EMBL" id="JARKIK010000022">
    <property type="protein sequence ID" value="KAK8744457.1"/>
    <property type="molecule type" value="Genomic_DNA"/>
</dbReference>
<proteinExistence type="predicted"/>